<dbReference type="InterPro" id="IPR005804">
    <property type="entry name" value="FA_desaturase_dom"/>
</dbReference>
<accession>A0A5B8L446</accession>
<evidence type="ECO:0000313" key="15">
    <source>
        <dbReference type="Proteomes" id="UP000321389"/>
    </source>
</evidence>
<evidence type="ECO:0000256" key="9">
    <source>
        <dbReference type="ARBA" id="ARBA00023098"/>
    </source>
</evidence>
<comment type="similarity">
    <text evidence="2">Belongs to the fatty acid desaturase type 2 family.</text>
</comment>
<evidence type="ECO:0000259" key="13">
    <source>
        <dbReference type="Pfam" id="PF00487"/>
    </source>
</evidence>
<organism evidence="14 15">
    <name type="scientific">Nitratireductor mangrovi</name>
    <dbReference type="NCBI Taxonomy" id="2599600"/>
    <lineage>
        <taxon>Bacteria</taxon>
        <taxon>Pseudomonadati</taxon>
        <taxon>Pseudomonadota</taxon>
        <taxon>Alphaproteobacteria</taxon>
        <taxon>Hyphomicrobiales</taxon>
        <taxon>Phyllobacteriaceae</taxon>
        <taxon>Nitratireductor</taxon>
    </lineage>
</organism>
<dbReference type="InterPro" id="IPR015876">
    <property type="entry name" value="Acyl-CoA_DS"/>
</dbReference>
<gene>
    <name evidence="14" type="ORF">FQ775_20460</name>
</gene>
<keyword evidence="15" id="KW-1185">Reference proteome</keyword>
<feature type="transmembrane region" description="Helical" evidence="12">
    <location>
        <begin position="46"/>
        <end position="66"/>
    </location>
</feature>
<dbReference type="Pfam" id="PF00487">
    <property type="entry name" value="FA_desaturase"/>
    <property type="match status" value="1"/>
</dbReference>
<dbReference type="GO" id="GO:0016020">
    <property type="term" value="C:membrane"/>
    <property type="evidence" value="ECO:0007669"/>
    <property type="project" value="UniProtKB-SubCell"/>
</dbReference>
<keyword evidence="10 12" id="KW-0472">Membrane</keyword>
<evidence type="ECO:0000256" key="4">
    <source>
        <dbReference type="ARBA" id="ARBA00022692"/>
    </source>
</evidence>
<dbReference type="GO" id="GO:0016717">
    <property type="term" value="F:oxidoreductase activity, acting on paired donors, with oxidation of a pair of donors resulting in the reduction of molecular oxygen to two molecules of water"/>
    <property type="evidence" value="ECO:0007669"/>
    <property type="project" value="InterPro"/>
</dbReference>
<dbReference type="PRINTS" id="PR00075">
    <property type="entry name" value="FACDDSATRASE"/>
</dbReference>
<keyword evidence="7" id="KW-0560">Oxidoreductase</keyword>
<dbReference type="CDD" id="cd03505">
    <property type="entry name" value="Delta9-FADS-like"/>
    <property type="match status" value="1"/>
</dbReference>
<dbReference type="OrthoDB" id="19906at2"/>
<keyword evidence="11" id="KW-0275">Fatty acid biosynthesis</keyword>
<feature type="transmembrane region" description="Helical" evidence="12">
    <location>
        <begin position="20"/>
        <end position="40"/>
    </location>
</feature>
<sequence length="316" mass="36370">MDAGLPRDGNKVQAPYELHWVNIVSISVFHLVALLAFVPYFFDWRSVIICVAGTVVFGTLGIQLFYHRCLTHKGFQCPKWLARCFAILAVCSFQDTPAHWVAVHRKHHEHADDEPDPHSPIRSFLWAHIGWLLVKTPETSRYEIYARYAKDVLRDPFYRRLESRKWYLGIVGGQMVVFLLAGISVELLGGAAWPEALRFGLSLLVWGVFVRIVLYWHNSWAINSITHLWGYRNYETGEHSRNNVLFGLIALGEGWHNNHHADPRSARHGHRWWELDGTYWIIRLLGALGLAWRIAEPNVRPNPTMTPRPLRAAGES</sequence>
<dbReference type="PANTHER" id="PTHR11351">
    <property type="entry name" value="ACYL-COA DESATURASE"/>
    <property type="match status" value="1"/>
</dbReference>
<dbReference type="AlphaFoldDB" id="A0A5B8L446"/>
<reference evidence="14" key="1">
    <citation type="submission" date="2020-04" db="EMBL/GenBank/DDBJ databases">
        <title>Nitratireductor sp. nov. isolated from mangrove soil.</title>
        <authorList>
            <person name="Ye Y."/>
        </authorList>
    </citation>
    <scope>NUCLEOTIDE SEQUENCE</scope>
    <source>
        <strain evidence="14">SY7</strain>
    </source>
</reference>
<dbReference type="RefSeq" id="WP_146301189.1">
    <property type="nucleotide sequence ID" value="NZ_CP042301.2"/>
</dbReference>
<keyword evidence="6 12" id="KW-1133">Transmembrane helix</keyword>
<keyword evidence="5" id="KW-0276">Fatty acid metabolism</keyword>
<feature type="transmembrane region" description="Helical" evidence="12">
    <location>
        <begin position="166"/>
        <end position="185"/>
    </location>
</feature>
<keyword evidence="3" id="KW-0444">Lipid biosynthesis</keyword>
<keyword evidence="8" id="KW-0408">Iron</keyword>
<dbReference type="Proteomes" id="UP000321389">
    <property type="component" value="Chromosome"/>
</dbReference>
<keyword evidence="9" id="KW-0443">Lipid metabolism</keyword>
<evidence type="ECO:0000256" key="12">
    <source>
        <dbReference type="SAM" id="Phobius"/>
    </source>
</evidence>
<evidence type="ECO:0000256" key="2">
    <source>
        <dbReference type="ARBA" id="ARBA00008749"/>
    </source>
</evidence>
<evidence type="ECO:0000256" key="7">
    <source>
        <dbReference type="ARBA" id="ARBA00023002"/>
    </source>
</evidence>
<evidence type="ECO:0000256" key="5">
    <source>
        <dbReference type="ARBA" id="ARBA00022832"/>
    </source>
</evidence>
<dbReference type="KEGG" id="niy:FQ775_20460"/>
<evidence type="ECO:0000313" key="14">
    <source>
        <dbReference type="EMBL" id="QDZ02552.1"/>
    </source>
</evidence>
<feature type="transmembrane region" description="Helical" evidence="12">
    <location>
        <begin position="197"/>
        <end position="216"/>
    </location>
</feature>
<comment type="subcellular location">
    <subcellularLocation>
        <location evidence="1">Membrane</location>
        <topology evidence="1">Multi-pass membrane protein</topology>
    </subcellularLocation>
</comment>
<protein>
    <submittedName>
        <fullName evidence="14">Acyl-CoA desaturase</fullName>
    </submittedName>
</protein>
<feature type="domain" description="Fatty acid desaturase" evidence="13">
    <location>
        <begin position="50"/>
        <end position="283"/>
    </location>
</feature>
<evidence type="ECO:0000256" key="6">
    <source>
        <dbReference type="ARBA" id="ARBA00022989"/>
    </source>
</evidence>
<name>A0A5B8L446_9HYPH</name>
<evidence type="ECO:0000256" key="10">
    <source>
        <dbReference type="ARBA" id="ARBA00023136"/>
    </source>
</evidence>
<dbReference type="PANTHER" id="PTHR11351:SF31">
    <property type="entry name" value="DESATURASE 1, ISOFORM A-RELATED"/>
    <property type="match status" value="1"/>
</dbReference>
<keyword evidence="4 12" id="KW-0812">Transmembrane</keyword>
<evidence type="ECO:0000256" key="3">
    <source>
        <dbReference type="ARBA" id="ARBA00022516"/>
    </source>
</evidence>
<proteinExistence type="inferred from homology"/>
<evidence type="ECO:0000256" key="11">
    <source>
        <dbReference type="ARBA" id="ARBA00023160"/>
    </source>
</evidence>
<evidence type="ECO:0000256" key="8">
    <source>
        <dbReference type="ARBA" id="ARBA00023004"/>
    </source>
</evidence>
<dbReference type="GO" id="GO:0006633">
    <property type="term" value="P:fatty acid biosynthetic process"/>
    <property type="evidence" value="ECO:0007669"/>
    <property type="project" value="UniProtKB-KW"/>
</dbReference>
<dbReference type="EMBL" id="CP042301">
    <property type="protein sequence ID" value="QDZ02552.1"/>
    <property type="molecule type" value="Genomic_DNA"/>
</dbReference>
<evidence type="ECO:0000256" key="1">
    <source>
        <dbReference type="ARBA" id="ARBA00004141"/>
    </source>
</evidence>